<accession>K5VRR8</accession>
<keyword evidence="1" id="KW-0812">Transmembrane</keyword>
<dbReference type="OrthoDB" id="342281at2759"/>
<keyword evidence="3" id="KW-1185">Reference proteome</keyword>
<evidence type="ECO:0000313" key="3">
    <source>
        <dbReference type="Proteomes" id="UP000008370"/>
    </source>
</evidence>
<dbReference type="Proteomes" id="UP000008370">
    <property type="component" value="Unassembled WGS sequence"/>
</dbReference>
<name>K5VRR8_PHACS</name>
<dbReference type="STRING" id="650164.K5VRR8"/>
<keyword evidence="1" id="KW-1133">Transmembrane helix</keyword>
<reference evidence="2 3" key="1">
    <citation type="journal article" date="2012" name="BMC Genomics">
        <title>Comparative genomics of the white-rot fungi, Phanerochaete carnosa and P. chrysosporium, to elucidate the genetic basis of the distinct wood types they colonize.</title>
        <authorList>
            <person name="Suzuki H."/>
            <person name="MacDonald J."/>
            <person name="Syed K."/>
            <person name="Salamov A."/>
            <person name="Hori C."/>
            <person name="Aerts A."/>
            <person name="Henrissat B."/>
            <person name="Wiebenga A."/>
            <person name="vanKuyk P.A."/>
            <person name="Barry K."/>
            <person name="Lindquist E."/>
            <person name="LaButti K."/>
            <person name="Lapidus A."/>
            <person name="Lucas S."/>
            <person name="Coutinho P."/>
            <person name="Gong Y."/>
            <person name="Samejima M."/>
            <person name="Mahadevan R."/>
            <person name="Abou-Zaid M."/>
            <person name="de Vries R.P."/>
            <person name="Igarashi K."/>
            <person name="Yadav J.S."/>
            <person name="Grigoriev I.V."/>
            <person name="Master E.R."/>
        </authorList>
    </citation>
    <scope>NUCLEOTIDE SEQUENCE [LARGE SCALE GENOMIC DNA]</scope>
    <source>
        <strain evidence="2 3">HHB-10118-sp</strain>
    </source>
</reference>
<dbReference type="HOGENOM" id="CLU_829255_0_0_1"/>
<dbReference type="InParanoid" id="K5VRR8"/>
<proteinExistence type="predicted"/>
<evidence type="ECO:0000313" key="2">
    <source>
        <dbReference type="EMBL" id="EKM49455.1"/>
    </source>
</evidence>
<protein>
    <submittedName>
        <fullName evidence="2">Uncharacterized protein</fullName>
    </submittedName>
</protein>
<dbReference type="KEGG" id="pco:PHACADRAFT_201717"/>
<evidence type="ECO:0000256" key="1">
    <source>
        <dbReference type="SAM" id="Phobius"/>
    </source>
</evidence>
<dbReference type="AlphaFoldDB" id="K5VRR8"/>
<gene>
    <name evidence="2" type="ORF">PHACADRAFT_201717</name>
</gene>
<dbReference type="Gene3D" id="2.60.120.260">
    <property type="entry name" value="Galactose-binding domain-like"/>
    <property type="match status" value="1"/>
</dbReference>
<dbReference type="GeneID" id="18911672"/>
<keyword evidence="1" id="KW-0472">Membrane</keyword>
<dbReference type="RefSeq" id="XP_007402062.1">
    <property type="nucleotide sequence ID" value="XM_007402000.1"/>
</dbReference>
<organism evidence="2 3">
    <name type="scientific">Phanerochaete carnosa (strain HHB-10118-sp)</name>
    <name type="common">White-rot fungus</name>
    <name type="synonym">Peniophora carnosa</name>
    <dbReference type="NCBI Taxonomy" id="650164"/>
    <lineage>
        <taxon>Eukaryota</taxon>
        <taxon>Fungi</taxon>
        <taxon>Dikarya</taxon>
        <taxon>Basidiomycota</taxon>
        <taxon>Agaricomycotina</taxon>
        <taxon>Agaricomycetes</taxon>
        <taxon>Polyporales</taxon>
        <taxon>Phanerochaetaceae</taxon>
        <taxon>Phanerochaete</taxon>
    </lineage>
</organism>
<dbReference type="EMBL" id="JH930481">
    <property type="protein sequence ID" value="EKM49455.1"/>
    <property type="molecule type" value="Genomic_DNA"/>
</dbReference>
<sequence length="335" mass="36649">MTPSSPQEYLMVRFYRAILAFFQSGVNENPFSPERFLVEEDSLIAREPIRREKMVEKAGISMPIKAPTLQTAQSPASVSKKVLAILRIILLLAAQLIISILVGVFITPRVSCTQLPPFLNRYCPPSSIENAYHGQAACPCLIPPTPHSCAAPLLQGGGISAGADGAVIAGNPNEFSLLGLTNLASSSSGARILQKFCKIGPRTSLMDRLLRSSDCHHADWVLADSLEQHECWEFYGSEALLPIRLDARSTISHFSVGHSSSGDPSRAPRVLVVWGVVDGTQREDLLQQLSNLHATFMARLPSGWRIPVLQEHFLIPLTYILHELIQFGGPDTGTY</sequence>
<feature type="transmembrane region" description="Helical" evidence="1">
    <location>
        <begin position="84"/>
        <end position="106"/>
    </location>
</feature>